<feature type="transmembrane region" description="Helical" evidence="2">
    <location>
        <begin position="124"/>
        <end position="145"/>
    </location>
</feature>
<feature type="compositionally biased region" description="Basic and acidic residues" evidence="1">
    <location>
        <begin position="1"/>
        <end position="34"/>
    </location>
</feature>
<dbReference type="EMBL" id="KZ819604">
    <property type="protein sequence ID" value="PWN33756.1"/>
    <property type="molecule type" value="Genomic_DNA"/>
</dbReference>
<feature type="region of interest" description="Disordered" evidence="1">
    <location>
        <begin position="152"/>
        <end position="184"/>
    </location>
</feature>
<dbReference type="OrthoDB" id="3416661at2759"/>
<name>A0A316V8D2_9BASI</name>
<feature type="compositionally biased region" description="Low complexity" evidence="1">
    <location>
        <begin position="41"/>
        <end position="55"/>
    </location>
</feature>
<dbReference type="RefSeq" id="XP_025354058.1">
    <property type="nucleotide sequence ID" value="XM_025499126.1"/>
</dbReference>
<feature type="compositionally biased region" description="Polar residues" evidence="1">
    <location>
        <begin position="56"/>
        <end position="70"/>
    </location>
</feature>
<accession>A0A316V8D2</accession>
<reference evidence="3 4" key="1">
    <citation type="journal article" date="2018" name="Mol. Biol. Evol.">
        <title>Broad Genomic Sampling Reveals a Smut Pathogenic Ancestry of the Fungal Clade Ustilaginomycotina.</title>
        <authorList>
            <person name="Kijpornyongpan T."/>
            <person name="Mondo S.J."/>
            <person name="Barry K."/>
            <person name="Sandor L."/>
            <person name="Lee J."/>
            <person name="Lipzen A."/>
            <person name="Pangilinan J."/>
            <person name="LaButti K."/>
            <person name="Hainaut M."/>
            <person name="Henrissat B."/>
            <person name="Grigoriev I.V."/>
            <person name="Spatafora J.W."/>
            <person name="Aime M.C."/>
        </authorList>
    </citation>
    <scope>NUCLEOTIDE SEQUENCE [LARGE SCALE GENOMIC DNA]</scope>
    <source>
        <strain evidence="3 4">MCA 3882</strain>
    </source>
</reference>
<dbReference type="InParanoid" id="A0A316V8D2"/>
<dbReference type="STRING" id="1280837.A0A316V8D2"/>
<dbReference type="GeneID" id="37020907"/>
<evidence type="ECO:0008006" key="5">
    <source>
        <dbReference type="Google" id="ProtNLM"/>
    </source>
</evidence>
<keyword evidence="2" id="KW-0472">Membrane</keyword>
<keyword evidence="4" id="KW-1185">Reference proteome</keyword>
<evidence type="ECO:0000256" key="2">
    <source>
        <dbReference type="SAM" id="Phobius"/>
    </source>
</evidence>
<feature type="compositionally biased region" description="Basic and acidic residues" evidence="1">
    <location>
        <begin position="152"/>
        <end position="170"/>
    </location>
</feature>
<evidence type="ECO:0000313" key="4">
    <source>
        <dbReference type="Proteomes" id="UP000245771"/>
    </source>
</evidence>
<organism evidence="3 4">
    <name type="scientific">Meira miltonrushii</name>
    <dbReference type="NCBI Taxonomy" id="1280837"/>
    <lineage>
        <taxon>Eukaryota</taxon>
        <taxon>Fungi</taxon>
        <taxon>Dikarya</taxon>
        <taxon>Basidiomycota</taxon>
        <taxon>Ustilaginomycotina</taxon>
        <taxon>Exobasidiomycetes</taxon>
        <taxon>Exobasidiales</taxon>
        <taxon>Brachybasidiaceae</taxon>
        <taxon>Meira</taxon>
    </lineage>
</organism>
<sequence length="643" mass="71264">MAIIDNKRLEADEEAERNARIEAEEYASRNDRAWHQPPPAYEEAAGGPSGSSSVAQQRSTPNYQSTSTDESPIPDQPDNPATAQQSQPRSNDEESDDESMPLLTRRQKIKLKQKLRGRTRYRRFWHFLFAFLLGAFVLSLVMNLLGKSADTKKDMPEPWWDDGKPVRDPEWSPVKDTPQESWPSPNIPQYTSRALFSIAANESLAFVRAHGSSYNGVIITLPASSIDKEEWQEFDIRPMIDRIGVLVEAKFSHRSLLNKVRINTMIDERDGERKEGVSVNGENKHLSPDENLTLNFYVFLPDSTYRTAPQGLARDGTSWIRNLELMSDNTRVAVEGYDGLNDDVPGTMGWTFGKLAVYARTGGITIGMAIRANESISMHIDTGQIRDIYFREPTLVALAAPKVDVTTANGPIWISGAVGIDHLNLKSVTGGLNISHIAVAEKVSCSSSVGVLGGRWSAYRSISAHTTADLQIDVDANKDTYFDYVKSSGLLQILNPEKTAGILAMSSNESSWRPLKVDAFTQTGRIVLDYRDQDKKTLLMSNATTVTGSIMVRHSSGFEGRYDIRTTVGSIKINQPNAGKPESGKHFTVDLDVDKGKIGRLMKGRSWFKNHDWKDGGTDGSSLFPISHSVMTTEVGSIRADFA</sequence>
<keyword evidence="2" id="KW-1133">Transmembrane helix</keyword>
<keyword evidence="2" id="KW-0812">Transmembrane</keyword>
<feature type="compositionally biased region" description="Polar residues" evidence="1">
    <location>
        <begin position="79"/>
        <end position="89"/>
    </location>
</feature>
<evidence type="ECO:0000256" key="1">
    <source>
        <dbReference type="SAM" id="MobiDB-lite"/>
    </source>
</evidence>
<dbReference type="AlphaFoldDB" id="A0A316V8D2"/>
<evidence type="ECO:0000313" key="3">
    <source>
        <dbReference type="EMBL" id="PWN33756.1"/>
    </source>
</evidence>
<proteinExistence type="predicted"/>
<protein>
    <recommendedName>
        <fullName evidence="5">Adhesin domain-containing protein</fullName>
    </recommendedName>
</protein>
<gene>
    <name evidence="3" type="ORF">FA14DRAFT_161446</name>
</gene>
<dbReference type="Proteomes" id="UP000245771">
    <property type="component" value="Unassembled WGS sequence"/>
</dbReference>
<feature type="region of interest" description="Disordered" evidence="1">
    <location>
        <begin position="1"/>
        <end position="105"/>
    </location>
</feature>